<keyword evidence="5" id="KW-0547">Nucleotide-binding</keyword>
<dbReference type="Pfam" id="PF00005">
    <property type="entry name" value="ABC_tran"/>
    <property type="match status" value="2"/>
</dbReference>
<reference evidence="12 13" key="1">
    <citation type="submission" date="2018-05" db="EMBL/GenBank/DDBJ databases">
        <title>Whole genome sequencing for identification of molecular markers to develop diagnostic detection tools for the regulated plant pathogen Lachnellula willkommii.</title>
        <authorList>
            <person name="Giroux E."/>
            <person name="Bilodeau G."/>
        </authorList>
    </citation>
    <scope>NUCLEOTIDE SEQUENCE [LARGE SCALE GENOMIC DNA]</scope>
    <source>
        <strain evidence="12 13">CBS 625.97</strain>
    </source>
</reference>
<organism evidence="12 13">
    <name type="scientific">Lachnellula cervina</name>
    <dbReference type="NCBI Taxonomy" id="1316786"/>
    <lineage>
        <taxon>Eukaryota</taxon>
        <taxon>Fungi</taxon>
        <taxon>Dikarya</taxon>
        <taxon>Ascomycota</taxon>
        <taxon>Pezizomycotina</taxon>
        <taxon>Leotiomycetes</taxon>
        <taxon>Helotiales</taxon>
        <taxon>Lachnaceae</taxon>
        <taxon>Lachnellula</taxon>
    </lineage>
</organism>
<feature type="transmembrane region" description="Helical" evidence="10">
    <location>
        <begin position="626"/>
        <end position="645"/>
    </location>
</feature>
<keyword evidence="7 10" id="KW-1133">Transmembrane helix</keyword>
<feature type="transmembrane region" description="Helical" evidence="10">
    <location>
        <begin position="657"/>
        <end position="676"/>
    </location>
</feature>
<dbReference type="OrthoDB" id="245989at2759"/>
<comment type="similarity">
    <text evidence="2">Belongs to the ABC transporter superfamily. ABCG family. PDR (TC 3.A.1.205) subfamily.</text>
</comment>
<evidence type="ECO:0000313" key="12">
    <source>
        <dbReference type="EMBL" id="TVY51761.1"/>
    </source>
</evidence>
<accession>A0A7D8UXP3</accession>
<dbReference type="Pfam" id="PF14510">
    <property type="entry name" value="ABC_trans_N"/>
    <property type="match status" value="1"/>
</dbReference>
<keyword evidence="13" id="KW-1185">Reference proteome</keyword>
<dbReference type="InterPro" id="IPR013525">
    <property type="entry name" value="ABC2_TM"/>
</dbReference>
<evidence type="ECO:0000259" key="11">
    <source>
        <dbReference type="PROSITE" id="PS50893"/>
    </source>
</evidence>
<dbReference type="EMBL" id="QGMG01000740">
    <property type="protein sequence ID" value="TVY51761.1"/>
    <property type="molecule type" value="Genomic_DNA"/>
</dbReference>
<dbReference type="SMART" id="SM00382">
    <property type="entry name" value="AAA"/>
    <property type="match status" value="2"/>
</dbReference>
<name>A0A7D8UXP3_9HELO</name>
<feature type="domain" description="ABC transporter" evidence="11">
    <location>
        <begin position="154"/>
        <end position="404"/>
    </location>
</feature>
<feature type="transmembrane region" description="Helical" evidence="10">
    <location>
        <begin position="1263"/>
        <end position="1290"/>
    </location>
</feature>
<feature type="transmembrane region" description="Helical" evidence="10">
    <location>
        <begin position="1220"/>
        <end position="1243"/>
    </location>
</feature>
<dbReference type="Pfam" id="PF06422">
    <property type="entry name" value="PDR_CDR"/>
    <property type="match status" value="1"/>
</dbReference>
<keyword evidence="3" id="KW-0813">Transport</keyword>
<comment type="subcellular location">
    <subcellularLocation>
        <location evidence="1">Membrane</location>
        <topology evidence="1">Multi-pass membrane protein</topology>
    </subcellularLocation>
</comment>
<dbReference type="SUPFAM" id="SSF52540">
    <property type="entry name" value="P-loop containing nucleoside triphosphate hydrolases"/>
    <property type="match status" value="2"/>
</dbReference>
<feature type="region of interest" description="Disordered" evidence="9">
    <location>
        <begin position="69"/>
        <end position="88"/>
    </location>
</feature>
<dbReference type="Pfam" id="PF01061">
    <property type="entry name" value="ABC2_membrane"/>
    <property type="match status" value="2"/>
</dbReference>
<feature type="compositionally biased region" description="Basic and acidic residues" evidence="9">
    <location>
        <begin position="20"/>
        <end position="43"/>
    </location>
</feature>
<dbReference type="InterPro" id="IPR034003">
    <property type="entry name" value="ABCG_PDR_2"/>
</dbReference>
<dbReference type="Pfam" id="PF19055">
    <property type="entry name" value="ABC2_membrane_7"/>
    <property type="match status" value="1"/>
</dbReference>
<keyword evidence="6" id="KW-0067">ATP-binding</keyword>
<dbReference type="InterPro" id="IPR010929">
    <property type="entry name" value="PDR_CDR_ABC"/>
</dbReference>
<evidence type="ECO:0000256" key="9">
    <source>
        <dbReference type="SAM" id="MobiDB-lite"/>
    </source>
</evidence>
<dbReference type="Gene3D" id="3.40.50.300">
    <property type="entry name" value="P-loop containing nucleotide triphosphate hydrolases"/>
    <property type="match status" value="2"/>
</dbReference>
<dbReference type="GO" id="GO:0016020">
    <property type="term" value="C:membrane"/>
    <property type="evidence" value="ECO:0007669"/>
    <property type="project" value="UniProtKB-SubCell"/>
</dbReference>
<dbReference type="InterPro" id="IPR043926">
    <property type="entry name" value="ABCG_dom"/>
</dbReference>
<sequence length="1503" mass="168262">MASTAPFGALAEAGGVAENLEEKVHEFDEKKHESPQLERETTRGESLMESSDDGEKVQRVQQLARALTHNSVKNAHGEHVNPFDGSDNPSLDPLSGKFSYRAWVKTLVGLQSRDPERYPQRVAGVAYRNLSAYGFGESTDYQKTFGNYPLEAGVLFRRIIGKRQQTKIQILRDFDGLVRSGEMLVVLGRPGSGCSTLLKTISGETHGYFVDENTSINYQGIPMKQMHNDFRGECIYQAEVDIHFPQLTVGQTLEFAAQARAPRNRIPGVTRDQYAAHMRDVIMAVFGLSHTLNTKVGNDFIRGVSGGERKRVSIAEAARRQSSAVLGQQHSWSGQCHCVGICQNPPTSTEMAGSAAVVAIYQASQSIYDVFDKVAVLYEGRQIYFGDIHAAKKFFINMGFDCPLRQTTADFLTSLTSPAERIVRTGFEGKTPYTPDEFAAVWQKSDDRAQLLQEIADFDEQYPVGGEHLEQFKASRQAAQAKGQRVKSPYTLSVPMQIKLCTKRGFQRLRGDASLFFTSLFGQTALALIISSVFFNLQDTTADLYSKGALLFFSILMAAFQSALEILTLYAQRGIVEKHSKYAFYHPSAEAVASMITDLPNKIFTTILFDLTIYFMTNLRRTPGHFFVFLLFTFVCTLTMSMFFRSIAATSRSLSQAMAPAAIFILGLVIYTGFAIPTKQMHPWFRWINYLDPVGYAFEALMVNEFHGRQISCAQYIPSTLGENVPELLKYGNLSDDQRVCATNGASPGSLYVDGDAYLDVTYQYYYSHLWRNLGIIIALMVFGCTIYLVSTEYISSKKSKGEVLLFRRGKVPEFAPKPDVESHIDGQEVRLARTKTIPDAPASIQKQTAIFHWDSVNYDIKIKKEPRRLLDNVDGWVKPGTLTALMGVSGAGKTTLLDVLASRTTMGVVTGEMLVDGRQRDTGFQRKTGYVQQQDLHLATSTVREALNFSAVLRQPKGTPYAEKLAYVDEVIKVLEMETYADAVVGVPGEGLNVEQRKRLTIGVELAAKPALLLFLDEPTSGLDSQTAWSICALLRKLADNGQAILCTIHQPSAILFQEFDRLLFLAKGGKTVYFGEVGKNSKVLTDYFERNGSRKFGEEENPAEVMLEVIGAAPGSETQIDWPAVWNGSKERAEVKTTLADMKATLSQLEHVQDDTALDYYAATFKVQLWTVLQRVFAQYWRTPSYLYSKVALSTLTALFIGFSFWKASTSLQGLQDQLFAIFMLLTIFGNLTQQIMPHFVTQRSLYEVRERPSKTYSWQVFILSNLMVELPWNAMMGVLMFFCWYYPIGLWRNAVPTDSVTERGGLMFLFILSFLLFTSTFTTMIIAGIESAEAGGNLAQLMFSLTLIFNGVLASPSKFPHFWIFMYRVSPFTYLVSGVLSTGLANTAVVCADYEYLHFNPPQGQNCSTFLDPYIKYAGAGYYQDGSATLNSGGCSFCTMSETNQFLTEINVNYDDRWRNFGLMWVYIAFNAAGAVFLYWLARVPKNKKEKREKKEKKEQ</sequence>
<dbReference type="PROSITE" id="PS50893">
    <property type="entry name" value="ABC_TRANSPORTER_2"/>
    <property type="match status" value="2"/>
</dbReference>
<dbReference type="GO" id="GO:0005524">
    <property type="term" value="F:ATP binding"/>
    <property type="evidence" value="ECO:0007669"/>
    <property type="project" value="UniProtKB-KW"/>
</dbReference>
<feature type="transmembrane region" description="Helical" evidence="10">
    <location>
        <begin position="549"/>
        <end position="571"/>
    </location>
</feature>
<dbReference type="FunFam" id="3.40.50.300:FF:000054">
    <property type="entry name" value="ABC multidrug transporter atrF"/>
    <property type="match status" value="1"/>
</dbReference>
<dbReference type="GO" id="GO:0016887">
    <property type="term" value="F:ATP hydrolysis activity"/>
    <property type="evidence" value="ECO:0007669"/>
    <property type="project" value="InterPro"/>
</dbReference>
<evidence type="ECO:0000256" key="2">
    <source>
        <dbReference type="ARBA" id="ARBA00006012"/>
    </source>
</evidence>
<feature type="transmembrane region" description="Helical" evidence="10">
    <location>
        <begin position="513"/>
        <end position="537"/>
    </location>
</feature>
<comment type="caution">
    <text evidence="12">The sequence shown here is derived from an EMBL/GenBank/DDBJ whole genome shotgun (WGS) entry which is preliminary data.</text>
</comment>
<protein>
    <submittedName>
        <fullName evidence="12">ZEB2-regulated ABC transporter 1</fullName>
    </submittedName>
</protein>
<dbReference type="PANTHER" id="PTHR19241">
    <property type="entry name" value="ATP-BINDING CASSETTE TRANSPORTER"/>
    <property type="match status" value="1"/>
</dbReference>
<evidence type="ECO:0000256" key="10">
    <source>
        <dbReference type="SAM" id="Phobius"/>
    </source>
</evidence>
<feature type="transmembrane region" description="Helical" evidence="10">
    <location>
        <begin position="770"/>
        <end position="791"/>
    </location>
</feature>
<dbReference type="InterPro" id="IPR003593">
    <property type="entry name" value="AAA+_ATPase"/>
</dbReference>
<keyword evidence="4 10" id="KW-0812">Transmembrane</keyword>
<feature type="transmembrane region" description="Helical" evidence="10">
    <location>
        <begin position="1310"/>
        <end position="1332"/>
    </location>
</feature>
<feature type="region of interest" description="Disordered" evidence="9">
    <location>
        <begin position="1"/>
        <end position="58"/>
    </location>
</feature>
<evidence type="ECO:0000256" key="6">
    <source>
        <dbReference type="ARBA" id="ARBA00022840"/>
    </source>
</evidence>
<evidence type="ECO:0000256" key="7">
    <source>
        <dbReference type="ARBA" id="ARBA00022989"/>
    </source>
</evidence>
<evidence type="ECO:0000256" key="1">
    <source>
        <dbReference type="ARBA" id="ARBA00004141"/>
    </source>
</evidence>
<dbReference type="InterPro" id="IPR017871">
    <property type="entry name" value="ABC_transporter-like_CS"/>
</dbReference>
<evidence type="ECO:0000256" key="5">
    <source>
        <dbReference type="ARBA" id="ARBA00022741"/>
    </source>
</evidence>
<feature type="domain" description="ABC transporter" evidence="11">
    <location>
        <begin position="852"/>
        <end position="1094"/>
    </location>
</feature>
<evidence type="ECO:0000256" key="4">
    <source>
        <dbReference type="ARBA" id="ARBA00022692"/>
    </source>
</evidence>
<dbReference type="InterPro" id="IPR029481">
    <property type="entry name" value="ABC_trans_N"/>
</dbReference>
<dbReference type="Proteomes" id="UP000481288">
    <property type="component" value="Unassembled WGS sequence"/>
</dbReference>
<dbReference type="InterPro" id="IPR027417">
    <property type="entry name" value="P-loop_NTPase"/>
</dbReference>
<dbReference type="GO" id="GO:0140359">
    <property type="term" value="F:ABC-type transporter activity"/>
    <property type="evidence" value="ECO:0007669"/>
    <property type="project" value="InterPro"/>
</dbReference>
<feature type="transmembrane region" description="Helical" evidence="10">
    <location>
        <begin position="1467"/>
        <end position="1485"/>
    </location>
</feature>
<dbReference type="InterPro" id="IPR003439">
    <property type="entry name" value="ABC_transporter-like_ATP-bd"/>
</dbReference>
<evidence type="ECO:0000256" key="8">
    <source>
        <dbReference type="ARBA" id="ARBA00023136"/>
    </source>
</evidence>
<evidence type="ECO:0000256" key="3">
    <source>
        <dbReference type="ARBA" id="ARBA00022448"/>
    </source>
</evidence>
<feature type="transmembrane region" description="Helical" evidence="10">
    <location>
        <begin position="1189"/>
        <end position="1208"/>
    </location>
</feature>
<gene>
    <name evidence="12" type="primary">ZRA1_3</name>
    <name evidence="12" type="ORF">LCER1_G007222</name>
</gene>
<dbReference type="PROSITE" id="PS00211">
    <property type="entry name" value="ABC_TRANSPORTER_1"/>
    <property type="match status" value="1"/>
</dbReference>
<proteinExistence type="inferred from homology"/>
<keyword evidence="8 10" id="KW-0472">Membrane</keyword>
<feature type="transmembrane region" description="Helical" evidence="10">
    <location>
        <begin position="1344"/>
        <end position="1368"/>
    </location>
</feature>
<dbReference type="CDD" id="cd03232">
    <property type="entry name" value="ABCG_PDR_domain2"/>
    <property type="match status" value="1"/>
</dbReference>
<evidence type="ECO:0000313" key="13">
    <source>
        <dbReference type="Proteomes" id="UP000481288"/>
    </source>
</evidence>